<sequence length="226" mass="25611">MHSFFRLPLLLHVISVVVGGVIPYLWTVDPTSLEPDRNLTEVIPSANNTALTQPSHANLSDHISFVDVIYDGVKLVRSRYSRAVFREAKAASIVGPTTDPHYLTDMRLVFSITQGDYRSVYLEMTATWPRWGEPRLTTNFPPGDYGVLPSRFGMDIVDADRRMKAAGFGQRYNAVDIRWPAWFPEEWQQALYFFQMDDVGLDFVTVGARDGRVIPFDHALDAAEIE</sequence>
<dbReference type="EMBL" id="JACCJC010000026">
    <property type="protein sequence ID" value="KAF6235183.1"/>
    <property type="molecule type" value="Genomic_DNA"/>
</dbReference>
<dbReference type="Proteomes" id="UP000578531">
    <property type="component" value="Unassembled WGS sequence"/>
</dbReference>
<keyword evidence="3" id="KW-1185">Reference proteome</keyword>
<keyword evidence="1" id="KW-0732">Signal</keyword>
<name>A0A8H6FV00_9LECA</name>
<dbReference type="AlphaFoldDB" id="A0A8H6FV00"/>
<proteinExistence type="predicted"/>
<dbReference type="GeneID" id="59288470"/>
<evidence type="ECO:0000256" key="1">
    <source>
        <dbReference type="SAM" id="SignalP"/>
    </source>
</evidence>
<feature type="signal peptide" evidence="1">
    <location>
        <begin position="1"/>
        <end position="19"/>
    </location>
</feature>
<evidence type="ECO:0000313" key="3">
    <source>
        <dbReference type="Proteomes" id="UP000578531"/>
    </source>
</evidence>
<evidence type="ECO:0000313" key="2">
    <source>
        <dbReference type="EMBL" id="KAF6235183.1"/>
    </source>
</evidence>
<dbReference type="OrthoDB" id="5334672at2759"/>
<gene>
    <name evidence="2" type="ORF">HO173_006812</name>
</gene>
<dbReference type="RefSeq" id="XP_037164561.1">
    <property type="nucleotide sequence ID" value="XM_037308718.1"/>
</dbReference>
<feature type="chain" id="PRO_5034487317" evidence="1">
    <location>
        <begin position="20"/>
        <end position="226"/>
    </location>
</feature>
<reference evidence="2 3" key="1">
    <citation type="journal article" date="2020" name="Genomics">
        <title>Complete, high-quality genomes from long-read metagenomic sequencing of two wolf lichen thalli reveals enigmatic genome architecture.</title>
        <authorList>
            <person name="McKenzie S.K."/>
            <person name="Walston R.F."/>
            <person name="Allen J.L."/>
        </authorList>
    </citation>
    <scope>NUCLEOTIDE SEQUENCE [LARGE SCALE GENOMIC DNA]</scope>
    <source>
        <strain evidence="2">WasteWater2</strain>
    </source>
</reference>
<organism evidence="2 3">
    <name type="scientific">Letharia columbiana</name>
    <dbReference type="NCBI Taxonomy" id="112416"/>
    <lineage>
        <taxon>Eukaryota</taxon>
        <taxon>Fungi</taxon>
        <taxon>Dikarya</taxon>
        <taxon>Ascomycota</taxon>
        <taxon>Pezizomycotina</taxon>
        <taxon>Lecanoromycetes</taxon>
        <taxon>OSLEUM clade</taxon>
        <taxon>Lecanoromycetidae</taxon>
        <taxon>Lecanorales</taxon>
        <taxon>Lecanorineae</taxon>
        <taxon>Parmeliaceae</taxon>
        <taxon>Letharia</taxon>
    </lineage>
</organism>
<accession>A0A8H6FV00</accession>
<protein>
    <submittedName>
        <fullName evidence="2">Uncharacterized protein</fullName>
    </submittedName>
</protein>
<comment type="caution">
    <text evidence="2">The sequence shown here is derived from an EMBL/GenBank/DDBJ whole genome shotgun (WGS) entry which is preliminary data.</text>
</comment>